<reference evidence="1" key="1">
    <citation type="submission" date="2016-07" db="EMBL/GenBank/DDBJ databases">
        <authorList>
            <person name="Bretaudeau A."/>
        </authorList>
    </citation>
    <scope>NUCLEOTIDE SEQUENCE</scope>
    <source>
        <strain evidence="1">Rice</strain>
        <tissue evidence="1">Whole body</tissue>
    </source>
</reference>
<proteinExistence type="predicted"/>
<accession>A0A2H1WU87</accession>
<protein>
    <submittedName>
        <fullName evidence="1">SFRICE_025333</fullName>
    </submittedName>
</protein>
<organism evidence="1">
    <name type="scientific">Spodoptera frugiperda</name>
    <name type="common">Fall armyworm</name>
    <dbReference type="NCBI Taxonomy" id="7108"/>
    <lineage>
        <taxon>Eukaryota</taxon>
        <taxon>Metazoa</taxon>
        <taxon>Ecdysozoa</taxon>
        <taxon>Arthropoda</taxon>
        <taxon>Hexapoda</taxon>
        <taxon>Insecta</taxon>
        <taxon>Pterygota</taxon>
        <taxon>Neoptera</taxon>
        <taxon>Endopterygota</taxon>
        <taxon>Lepidoptera</taxon>
        <taxon>Glossata</taxon>
        <taxon>Ditrysia</taxon>
        <taxon>Noctuoidea</taxon>
        <taxon>Noctuidae</taxon>
        <taxon>Amphipyrinae</taxon>
        <taxon>Spodoptera</taxon>
    </lineage>
</organism>
<dbReference type="EMBL" id="ODYU01010705">
    <property type="protein sequence ID" value="SOQ55984.1"/>
    <property type="molecule type" value="Genomic_DNA"/>
</dbReference>
<gene>
    <name evidence="1" type="ORF">SFRICE_025333</name>
</gene>
<name>A0A2H1WU87_SPOFR</name>
<dbReference type="AlphaFoldDB" id="A0A2H1WU87"/>
<evidence type="ECO:0000313" key="1">
    <source>
        <dbReference type="EMBL" id="SOQ55984.1"/>
    </source>
</evidence>
<sequence>MTSPALGAARRSVRLLLTENNPIPTPAFRAGAPIIRTDTQIDKLQTDRQTDSSQIDKNLKHYFGVSYPVNEQTDHLMVSNRCRPWTLETPETLEFETRGSVRLLLTKNHPVPTLALGSEAPGYLKKKACIEYGRGSDGTS</sequence>